<dbReference type="Pfam" id="PF14312">
    <property type="entry name" value="FG-GAP_2"/>
    <property type="match status" value="7"/>
</dbReference>
<dbReference type="PROSITE" id="PS51257">
    <property type="entry name" value="PROKAR_LIPOPROTEIN"/>
    <property type="match status" value="1"/>
</dbReference>
<evidence type="ECO:0008006" key="7">
    <source>
        <dbReference type="Google" id="ProtNLM"/>
    </source>
</evidence>
<feature type="chain" id="PRO_5032330344" description="Integrin alpha beta-propellor repeat protein" evidence="4">
    <location>
        <begin position="21"/>
        <end position="496"/>
    </location>
</feature>
<dbReference type="InterPro" id="IPR011043">
    <property type="entry name" value="Gal_Oxase/kelch_b-propeller"/>
</dbReference>
<reference evidence="5 6" key="1">
    <citation type="journal article" date="2020" name="ISME J.">
        <title>Enrichment and physiological characterization of a novel comammox Nitrospira indicates ammonium inhibition of complete nitrification.</title>
        <authorList>
            <person name="Sakoula D."/>
            <person name="Koch H."/>
            <person name="Frank J."/>
            <person name="Jetten M.S.M."/>
            <person name="van Kessel M.A.H.J."/>
            <person name="Lucker S."/>
        </authorList>
    </citation>
    <scope>NUCLEOTIDE SEQUENCE [LARGE SCALE GENOMIC DNA]</scope>
    <source>
        <strain evidence="5">Comreactor17</strain>
    </source>
</reference>
<keyword evidence="2" id="KW-0677">Repeat</keyword>
<dbReference type="InterPro" id="IPR013517">
    <property type="entry name" value="FG-GAP"/>
</dbReference>
<organism evidence="5 6">
    <name type="scientific">Candidatus Nitrospira kreftii</name>
    <dbReference type="NCBI Taxonomy" id="2652173"/>
    <lineage>
        <taxon>Bacteria</taxon>
        <taxon>Pseudomonadati</taxon>
        <taxon>Nitrospirota</taxon>
        <taxon>Nitrospiria</taxon>
        <taxon>Nitrospirales</taxon>
        <taxon>Nitrospiraceae</taxon>
        <taxon>Nitrospira</taxon>
    </lineage>
</organism>
<dbReference type="InterPro" id="IPR028994">
    <property type="entry name" value="Integrin_alpha_N"/>
</dbReference>
<evidence type="ECO:0000256" key="2">
    <source>
        <dbReference type="ARBA" id="ARBA00022737"/>
    </source>
</evidence>
<dbReference type="PANTHER" id="PTHR36220:SF1">
    <property type="entry name" value="GAMMA TUBULIN COMPLEX COMPONENT C-TERMINAL DOMAIN-CONTAINING PROTEIN"/>
    <property type="match status" value="1"/>
</dbReference>
<accession>A0A7S8FCR7</accession>
<dbReference type="InterPro" id="IPR013519">
    <property type="entry name" value="Int_alpha_beta-p"/>
</dbReference>
<keyword evidence="1 4" id="KW-0732">Signal</keyword>
<keyword evidence="3" id="KW-0325">Glycoprotein</keyword>
<sequence length="496" mass="51287">MRVLILAVLTVATITMQSCGSDEAPEPVPVPLKQLGYLKASNTGAGDWFGTNIALDGDTLVVGARFEDSVATGVNGDQADNSASDSGAVYVFTRSGGGWSQQAYLKASNTEAGDEFGSWVALDGDTLVVGARFEDSAATGVNGDQADNSAPDSGAVYVFTRSGGVWSQQAYLKASNTEAGDWFGATVALDGDTLVVGARFEDSVATGVNGDQADNSAPDSGAVYVFTRSGGVWSQQAYLKASNTEAGDEFGFWVAMDGDTLVAGARFEDSAATGVNGDQADNSAPESGAAYVFTRTEGDWSQQAYLKASNTGAGDLFGNDVAVDGDTLVVGAPSEDSAATGVNGDQADNSAPESGAAYVFTRTEGDWSQQAYLKASNTEAGDEFGFHVALWGDTVLLPAYLEDSAARGINGNQADNSAPDSGAAYVFTRTERDWSQQAYLKASNTGAGDWFGIVAVDRDMLIMGATQEDSATIGINGRQADNSASDSGAVYVFQLE</sequence>
<evidence type="ECO:0000313" key="6">
    <source>
        <dbReference type="Proteomes" id="UP000593737"/>
    </source>
</evidence>
<dbReference type="Gene3D" id="2.130.10.130">
    <property type="entry name" value="Integrin alpha, N-terminal"/>
    <property type="match status" value="4"/>
</dbReference>
<dbReference type="PANTHER" id="PTHR36220">
    <property type="entry name" value="UNNAMED PRODUCT"/>
    <property type="match status" value="1"/>
</dbReference>
<gene>
    <name evidence="5" type="ORF">Nkreftii_001483</name>
</gene>
<dbReference type="KEGG" id="nkf:Nkreftii_001483"/>
<evidence type="ECO:0000256" key="4">
    <source>
        <dbReference type="SAM" id="SignalP"/>
    </source>
</evidence>
<name>A0A7S8FCR7_9BACT</name>
<feature type="signal peptide" evidence="4">
    <location>
        <begin position="1"/>
        <end position="20"/>
    </location>
</feature>
<dbReference type="SMART" id="SM00191">
    <property type="entry name" value="Int_alpha"/>
    <property type="match status" value="5"/>
</dbReference>
<evidence type="ECO:0000256" key="3">
    <source>
        <dbReference type="ARBA" id="ARBA00023180"/>
    </source>
</evidence>
<protein>
    <recommendedName>
        <fullName evidence="7">Integrin alpha beta-propellor repeat protein</fullName>
    </recommendedName>
</protein>
<dbReference type="SUPFAM" id="SSF50965">
    <property type="entry name" value="Galactose oxidase, central domain"/>
    <property type="match status" value="1"/>
</dbReference>
<evidence type="ECO:0000256" key="1">
    <source>
        <dbReference type="ARBA" id="ARBA00022729"/>
    </source>
</evidence>
<proteinExistence type="predicted"/>
<evidence type="ECO:0000313" key="5">
    <source>
        <dbReference type="EMBL" id="QPD03709.1"/>
    </source>
</evidence>
<dbReference type="AlphaFoldDB" id="A0A7S8FCR7"/>
<dbReference type="Proteomes" id="UP000593737">
    <property type="component" value="Chromosome"/>
</dbReference>
<dbReference type="EMBL" id="CP047423">
    <property type="protein sequence ID" value="QPD03709.1"/>
    <property type="molecule type" value="Genomic_DNA"/>
</dbReference>